<dbReference type="Gene3D" id="3.40.50.2000">
    <property type="entry name" value="Glycogen Phosphorylase B"/>
    <property type="match status" value="2"/>
</dbReference>
<name>A0A5A5T694_9CHLR</name>
<comment type="caution">
    <text evidence="4">The sequence shown here is derived from an EMBL/GenBank/DDBJ whole genome shotgun (WGS) entry which is preliminary data.</text>
</comment>
<dbReference type="GO" id="GO:0009103">
    <property type="term" value="P:lipopolysaccharide biosynthetic process"/>
    <property type="evidence" value="ECO:0007669"/>
    <property type="project" value="TreeGrafter"/>
</dbReference>
<dbReference type="Pfam" id="PF13439">
    <property type="entry name" value="Glyco_transf_4"/>
    <property type="match status" value="1"/>
</dbReference>
<dbReference type="SUPFAM" id="SSF53756">
    <property type="entry name" value="UDP-Glycosyltransferase/glycogen phosphorylase"/>
    <property type="match status" value="1"/>
</dbReference>
<evidence type="ECO:0000313" key="4">
    <source>
        <dbReference type="EMBL" id="GCF06888.1"/>
    </source>
</evidence>
<dbReference type="InterPro" id="IPR028098">
    <property type="entry name" value="Glyco_trans_4-like_N"/>
</dbReference>
<dbReference type="RefSeq" id="WP_149399929.1">
    <property type="nucleotide sequence ID" value="NZ_BIXY01000004.1"/>
</dbReference>
<dbReference type="Pfam" id="PF00534">
    <property type="entry name" value="Glycos_transf_1"/>
    <property type="match status" value="1"/>
</dbReference>
<feature type="domain" description="Glycosyltransferase subfamily 4-like N-terminal" evidence="3">
    <location>
        <begin position="61"/>
        <end position="194"/>
    </location>
</feature>
<evidence type="ECO:0000259" key="2">
    <source>
        <dbReference type="Pfam" id="PF00534"/>
    </source>
</evidence>
<feature type="domain" description="Glycosyl transferase family 1" evidence="2">
    <location>
        <begin position="275"/>
        <end position="361"/>
    </location>
</feature>
<dbReference type="InterPro" id="IPR001296">
    <property type="entry name" value="Glyco_trans_1"/>
</dbReference>
<organism evidence="4 5">
    <name type="scientific">Dictyobacter arantiisoli</name>
    <dbReference type="NCBI Taxonomy" id="2014874"/>
    <lineage>
        <taxon>Bacteria</taxon>
        <taxon>Bacillati</taxon>
        <taxon>Chloroflexota</taxon>
        <taxon>Ktedonobacteria</taxon>
        <taxon>Ktedonobacterales</taxon>
        <taxon>Dictyobacteraceae</taxon>
        <taxon>Dictyobacter</taxon>
    </lineage>
</organism>
<proteinExistence type="predicted"/>
<dbReference type="PANTHER" id="PTHR46401:SF2">
    <property type="entry name" value="GLYCOSYLTRANSFERASE WBBK-RELATED"/>
    <property type="match status" value="1"/>
</dbReference>
<dbReference type="GO" id="GO:0016757">
    <property type="term" value="F:glycosyltransferase activity"/>
    <property type="evidence" value="ECO:0007669"/>
    <property type="project" value="InterPro"/>
</dbReference>
<dbReference type="CDD" id="cd03801">
    <property type="entry name" value="GT4_PimA-like"/>
    <property type="match status" value="1"/>
</dbReference>
<dbReference type="EMBL" id="BIXY01000004">
    <property type="protein sequence ID" value="GCF06888.1"/>
    <property type="molecule type" value="Genomic_DNA"/>
</dbReference>
<gene>
    <name evidence="4" type="ORF">KDI_04520</name>
</gene>
<evidence type="ECO:0000259" key="3">
    <source>
        <dbReference type="Pfam" id="PF13439"/>
    </source>
</evidence>
<sequence length="400" mass="45046">MDYQMKRPNIALLTALDAQDRRSWSGTFYFIAQTLQKYCGDVSYLGPMSGGSEMLLGRALHTSAQLVTGKRFLFRHSRAVAKRYARIAQKRLTDKSFDVVIALSGATEIAYLQTALPVVLVEDANFPLLHGYHQHFSSLLTSSAQQVNEIQARGLARADLVLYSTSWAAQSAVNYYHVNPQKIQVVPFGANIERIPDREKVLTRKRSAYCSLLFVGVNWERKGGQIAFDALCELGRMGIDATLTVCGCMPPRNVRHPRMLVIPFLDKNDQEQCQRLEALYLRSDFLLLPTRNECFGIAACEASAFGLPVVTTHTGGVPEVVRNGENGFTLPYDASGQDYALLIARVYQNPVRYQQLIQTSRDAFEQRLNWDLWGMTTRSALERMLYRVRSPRVLAHHFSG</sequence>
<evidence type="ECO:0008006" key="6">
    <source>
        <dbReference type="Google" id="ProtNLM"/>
    </source>
</evidence>
<evidence type="ECO:0000313" key="5">
    <source>
        <dbReference type="Proteomes" id="UP000322530"/>
    </source>
</evidence>
<keyword evidence="1" id="KW-0808">Transferase</keyword>
<keyword evidence="5" id="KW-1185">Reference proteome</keyword>
<protein>
    <recommendedName>
        <fullName evidence="6">Glycosyl transferase family 1 domain-containing protein</fullName>
    </recommendedName>
</protein>
<dbReference type="Proteomes" id="UP000322530">
    <property type="component" value="Unassembled WGS sequence"/>
</dbReference>
<dbReference type="PANTHER" id="PTHR46401">
    <property type="entry name" value="GLYCOSYLTRANSFERASE WBBK-RELATED"/>
    <property type="match status" value="1"/>
</dbReference>
<reference evidence="4 5" key="1">
    <citation type="submission" date="2019-01" db="EMBL/GenBank/DDBJ databases">
        <title>Draft genome sequence of Dictyobacter sp. Uno17.</title>
        <authorList>
            <person name="Wang C.M."/>
            <person name="Zheng Y."/>
            <person name="Sakai Y."/>
            <person name="Abe K."/>
            <person name="Yokota A."/>
            <person name="Yabe S."/>
        </authorList>
    </citation>
    <scope>NUCLEOTIDE SEQUENCE [LARGE SCALE GENOMIC DNA]</scope>
    <source>
        <strain evidence="4 5">Uno17</strain>
    </source>
</reference>
<dbReference type="AlphaFoldDB" id="A0A5A5T694"/>
<evidence type="ECO:0000256" key="1">
    <source>
        <dbReference type="ARBA" id="ARBA00022679"/>
    </source>
</evidence>
<accession>A0A5A5T694</accession>
<dbReference type="OrthoDB" id="9768685at2"/>